<dbReference type="InterPro" id="IPR013328">
    <property type="entry name" value="6PGD_dom2"/>
</dbReference>
<dbReference type="SUPFAM" id="SSF48179">
    <property type="entry name" value="6-phosphogluconate dehydrogenase C-terminal domain-like"/>
    <property type="match status" value="1"/>
</dbReference>
<feature type="domain" description="Phosphogluconate dehydrogenase NAD-binding putative C-terminal" evidence="2">
    <location>
        <begin position="243"/>
        <end position="314"/>
    </location>
</feature>
<protein>
    <recommendedName>
        <fullName evidence="2">Phosphogluconate dehydrogenase NAD-binding putative C-terminal domain-containing protein</fullName>
    </recommendedName>
</protein>
<comment type="caution">
    <text evidence="3">The sequence shown here is derived from an EMBL/GenBank/DDBJ whole genome shotgun (WGS) entry which is preliminary data.</text>
</comment>
<reference evidence="3" key="1">
    <citation type="submission" date="2020-02" db="EMBL/GenBank/DDBJ databases">
        <authorList>
            <person name="Palmer J.M."/>
        </authorList>
    </citation>
    <scope>NUCLEOTIDE SEQUENCE</scope>
    <source>
        <strain evidence="3">EPUS1.4</strain>
        <tissue evidence="3">Thallus</tissue>
    </source>
</reference>
<sequence length="369" mass="39738">MPRAEGPGGLRARKKGEVWGVEGLMCHLEPVSPSTISRIKSAKITLLENDSELVCQADIILSIVPPRDAIATARRIADACHSSAGITARNARRGTTSAPLDLTFVDLNAISLNRVTLISNLLSSKVAEEGRPEPLRRQTSLLSRFSSSPPKDPPPEPIPITFIDGAIIGPPPRRKPEHNKEWTLPSLVLSGPSLPTSLSPDLRQILHVTHVSPQLGGASTLKSCFASLTKGLTALSILSFTTAQSASLLPHLTSHLEKYSPGTLSLVKNALPAVPAKAHRWVDEMRQIGENFAEVGGLQEGRDAFDGFAGLYALVAEETELGREGKRGKNVEDVLATVEAGVKRRRRKYGAVGEEGEEDLSLTWRGSWT</sequence>
<proteinExistence type="predicted"/>
<organism evidence="3 4">
    <name type="scientific">Endocarpon pusillum</name>
    <dbReference type="NCBI Taxonomy" id="364733"/>
    <lineage>
        <taxon>Eukaryota</taxon>
        <taxon>Fungi</taxon>
        <taxon>Dikarya</taxon>
        <taxon>Ascomycota</taxon>
        <taxon>Pezizomycotina</taxon>
        <taxon>Eurotiomycetes</taxon>
        <taxon>Chaetothyriomycetidae</taxon>
        <taxon>Verrucariales</taxon>
        <taxon>Verrucariaceae</taxon>
        <taxon>Endocarpon</taxon>
    </lineage>
</organism>
<feature type="region of interest" description="Disordered" evidence="1">
    <location>
        <begin position="128"/>
        <end position="158"/>
    </location>
</feature>
<evidence type="ECO:0000313" key="4">
    <source>
        <dbReference type="Proteomes" id="UP000606974"/>
    </source>
</evidence>
<dbReference type="InterPro" id="IPR008927">
    <property type="entry name" value="6-PGluconate_DH-like_C_sf"/>
</dbReference>
<dbReference type="OrthoDB" id="9988102at2759"/>
<evidence type="ECO:0000256" key="1">
    <source>
        <dbReference type="SAM" id="MobiDB-lite"/>
    </source>
</evidence>
<dbReference type="Pfam" id="PF09130">
    <property type="entry name" value="DUF1932"/>
    <property type="match status" value="1"/>
</dbReference>
<evidence type="ECO:0000259" key="2">
    <source>
        <dbReference type="Pfam" id="PF09130"/>
    </source>
</evidence>
<dbReference type="InterPro" id="IPR015814">
    <property type="entry name" value="Pgluconate_DH_NAD-bd_C"/>
</dbReference>
<gene>
    <name evidence="3" type="ORF">GJ744_011561</name>
</gene>
<dbReference type="AlphaFoldDB" id="A0A8H7AFT6"/>
<evidence type="ECO:0000313" key="3">
    <source>
        <dbReference type="EMBL" id="KAF7506629.1"/>
    </source>
</evidence>
<name>A0A8H7AFT6_9EURO</name>
<dbReference type="Gene3D" id="1.10.1040.10">
    <property type="entry name" value="N-(1-d-carboxylethyl)-l-norvaline Dehydrogenase, domain 2"/>
    <property type="match status" value="1"/>
</dbReference>
<dbReference type="Gene3D" id="3.40.50.720">
    <property type="entry name" value="NAD(P)-binding Rossmann-like Domain"/>
    <property type="match status" value="1"/>
</dbReference>
<accession>A0A8H7AFT6</accession>
<dbReference type="Proteomes" id="UP000606974">
    <property type="component" value="Unassembled WGS sequence"/>
</dbReference>
<dbReference type="EMBL" id="JAACFV010000083">
    <property type="protein sequence ID" value="KAF7506629.1"/>
    <property type="molecule type" value="Genomic_DNA"/>
</dbReference>
<keyword evidence="4" id="KW-1185">Reference proteome</keyword>